<evidence type="ECO:0000313" key="1">
    <source>
        <dbReference type="EMBL" id="KAJ2982963.1"/>
    </source>
</evidence>
<reference evidence="1" key="1">
    <citation type="submission" date="2022-08" db="EMBL/GenBank/DDBJ databases">
        <title>Genome Sequence of Lecanicillium fungicola.</title>
        <authorList>
            <person name="Buettner E."/>
        </authorList>
    </citation>
    <scope>NUCLEOTIDE SEQUENCE</scope>
    <source>
        <strain evidence="1">Babe33</strain>
    </source>
</reference>
<name>A0ACC1NV16_9HYPO</name>
<comment type="caution">
    <text evidence="1">The sequence shown here is derived from an EMBL/GenBank/DDBJ whole genome shotgun (WGS) entry which is preliminary data.</text>
</comment>
<accession>A0ACC1NV16</accession>
<evidence type="ECO:0000313" key="2">
    <source>
        <dbReference type="Proteomes" id="UP001143910"/>
    </source>
</evidence>
<gene>
    <name evidence="1" type="ORF">NQ176_g1046</name>
</gene>
<protein>
    <submittedName>
        <fullName evidence="1">Uncharacterized protein</fullName>
    </submittedName>
</protein>
<organism evidence="1 2">
    <name type="scientific">Zarea fungicola</name>
    <dbReference type="NCBI Taxonomy" id="93591"/>
    <lineage>
        <taxon>Eukaryota</taxon>
        <taxon>Fungi</taxon>
        <taxon>Dikarya</taxon>
        <taxon>Ascomycota</taxon>
        <taxon>Pezizomycotina</taxon>
        <taxon>Sordariomycetes</taxon>
        <taxon>Hypocreomycetidae</taxon>
        <taxon>Hypocreales</taxon>
        <taxon>Cordycipitaceae</taxon>
        <taxon>Zarea</taxon>
    </lineage>
</organism>
<dbReference type="EMBL" id="JANJQO010000050">
    <property type="protein sequence ID" value="KAJ2982963.1"/>
    <property type="molecule type" value="Genomic_DNA"/>
</dbReference>
<keyword evidence="2" id="KW-1185">Reference proteome</keyword>
<proteinExistence type="predicted"/>
<sequence length="449" mass="50502">MAVNQVPEGHFGNLTAEQEKKLKEFWQAVASVSGWSEVESSVSQNATKKGAPAEPTPEQSSGGWGLSRFRKSEKAESNDVFGKSASEDDKFGLTKQFNEILAKQSAESIRDSIWEMTKHDHPDVLALRFLRARKWDVQKALIMFIAAVNWRKAEMKVDDNVMRNGEAGAASDEKSANSKAKQLGSDFLAQLRMGKSFLHGSDREGRPICVVRVRLHHGGEQSAESIERYTVHVIETARLLLQPPIETATIVFDMTNFTLSNMDYAPVKFMIKCFEANYPESLGAVLIQNAPWLFQGIWRIIKPWLDPVVAAKVHFTNGRSGLEEFIAPSQIPKELGGDEDWEYSYIEPVEGENSSMEDTATRDAILKERGVLVKDFEEATKVWLRDGDSESATKAEESRNTIARQMKDNYWKLDPYIRARSVYDRQGVIGSGGVINFYPEVSRAQRKDN</sequence>
<dbReference type="Proteomes" id="UP001143910">
    <property type="component" value="Unassembled WGS sequence"/>
</dbReference>